<comment type="caution">
    <text evidence="1">The sequence shown here is derived from an EMBL/GenBank/DDBJ whole genome shotgun (WGS) entry which is preliminary data.</text>
</comment>
<dbReference type="SUPFAM" id="SSF48239">
    <property type="entry name" value="Terpenoid cyclases/Protein prenyltransferases"/>
    <property type="match status" value="1"/>
</dbReference>
<accession>X1AJH2</accession>
<proteinExistence type="predicted"/>
<name>X1AJH2_9ZZZZ</name>
<sequence length="244" mass="28767">NQDVKLAETRQSISALSLFGYKPDYIYQKIPYNENRINKYLNQLNWKYPWGAGSHFSHLLYFLYYYNFKKKDELIQYAIDWINKIQKSTDGFWYKGNTSTQQKINGAMKIITGLKVVDKVNFNYAEKIIDNVLAAKNDEQACDNFNIVYVLKYCNEITKRKHRFSEIADFMYDRLDIYKEYYFSDIGGFSFMKNKANGTYYGALITKGKNEPDIHGTVMFIWGISIIAQILDLNNKLQFNEFIT</sequence>
<feature type="non-terminal residue" evidence="1">
    <location>
        <position position="1"/>
    </location>
</feature>
<dbReference type="InterPro" id="IPR008930">
    <property type="entry name" value="Terpenoid_cyclase/PrenylTrfase"/>
</dbReference>
<gene>
    <name evidence="1" type="ORF">S01H4_14242</name>
</gene>
<reference evidence="1" key="1">
    <citation type="journal article" date="2014" name="Front. Microbiol.">
        <title>High frequency of phylogenetically diverse reductive dehalogenase-homologous genes in deep subseafloor sedimentary metagenomes.</title>
        <authorList>
            <person name="Kawai M."/>
            <person name="Futagami T."/>
            <person name="Toyoda A."/>
            <person name="Takaki Y."/>
            <person name="Nishi S."/>
            <person name="Hori S."/>
            <person name="Arai W."/>
            <person name="Tsubouchi T."/>
            <person name="Morono Y."/>
            <person name="Uchiyama I."/>
            <person name="Ito T."/>
            <person name="Fujiyama A."/>
            <person name="Inagaki F."/>
            <person name="Takami H."/>
        </authorList>
    </citation>
    <scope>NUCLEOTIDE SEQUENCE</scope>
    <source>
        <strain evidence="1">Expedition CK06-06</strain>
    </source>
</reference>
<protein>
    <submittedName>
        <fullName evidence="1">Uncharacterized protein</fullName>
    </submittedName>
</protein>
<dbReference type="EMBL" id="BART01006250">
    <property type="protein sequence ID" value="GAG60126.1"/>
    <property type="molecule type" value="Genomic_DNA"/>
</dbReference>
<dbReference type="AlphaFoldDB" id="X1AJH2"/>
<evidence type="ECO:0000313" key="1">
    <source>
        <dbReference type="EMBL" id="GAG60126.1"/>
    </source>
</evidence>
<organism evidence="1">
    <name type="scientific">marine sediment metagenome</name>
    <dbReference type="NCBI Taxonomy" id="412755"/>
    <lineage>
        <taxon>unclassified sequences</taxon>
        <taxon>metagenomes</taxon>
        <taxon>ecological metagenomes</taxon>
    </lineage>
</organism>